<dbReference type="AlphaFoldDB" id="A0A841FNP8"/>
<dbReference type="SUPFAM" id="SSF48498">
    <property type="entry name" value="Tetracyclin repressor-like, C-terminal domain"/>
    <property type="match status" value="1"/>
</dbReference>
<dbReference type="RefSeq" id="WP_184787705.1">
    <property type="nucleotide sequence ID" value="NZ_BONT01000067.1"/>
</dbReference>
<evidence type="ECO:0000256" key="4">
    <source>
        <dbReference type="ARBA" id="ARBA00023163"/>
    </source>
</evidence>
<dbReference type="PANTHER" id="PTHR30055:SF234">
    <property type="entry name" value="HTH-TYPE TRANSCRIPTIONAL REGULATOR BETI"/>
    <property type="match status" value="1"/>
</dbReference>
<keyword evidence="8" id="KW-1185">Reference proteome</keyword>
<keyword evidence="4" id="KW-0804">Transcription</keyword>
<dbReference type="Pfam" id="PF13977">
    <property type="entry name" value="TetR_C_6"/>
    <property type="match status" value="1"/>
</dbReference>
<evidence type="ECO:0000256" key="5">
    <source>
        <dbReference type="PROSITE-ProRule" id="PRU00335"/>
    </source>
</evidence>
<comment type="caution">
    <text evidence="7">The sequence shown here is derived from an EMBL/GenBank/DDBJ whole genome shotgun (WGS) entry which is preliminary data.</text>
</comment>
<dbReference type="Proteomes" id="UP000548476">
    <property type="component" value="Unassembled WGS sequence"/>
</dbReference>
<feature type="DNA-binding region" description="H-T-H motif" evidence="5">
    <location>
        <begin position="31"/>
        <end position="50"/>
    </location>
</feature>
<dbReference type="InterPro" id="IPR039538">
    <property type="entry name" value="BetI_C"/>
</dbReference>
<dbReference type="GO" id="GO:0003700">
    <property type="term" value="F:DNA-binding transcription factor activity"/>
    <property type="evidence" value="ECO:0007669"/>
    <property type="project" value="TreeGrafter"/>
</dbReference>
<dbReference type="SUPFAM" id="SSF46689">
    <property type="entry name" value="Homeodomain-like"/>
    <property type="match status" value="1"/>
</dbReference>
<feature type="domain" description="HTH tetR-type" evidence="6">
    <location>
        <begin position="8"/>
        <end position="68"/>
    </location>
</feature>
<keyword evidence="3 5" id="KW-0238">DNA-binding</keyword>
<keyword evidence="1" id="KW-0678">Repressor</keyword>
<evidence type="ECO:0000313" key="7">
    <source>
        <dbReference type="EMBL" id="MBB6034847.1"/>
    </source>
</evidence>
<dbReference type="InterPro" id="IPR001647">
    <property type="entry name" value="HTH_TetR"/>
</dbReference>
<dbReference type="InterPro" id="IPR050109">
    <property type="entry name" value="HTH-type_TetR-like_transc_reg"/>
</dbReference>
<dbReference type="InterPro" id="IPR036271">
    <property type="entry name" value="Tet_transcr_reg_TetR-rel_C_sf"/>
</dbReference>
<evidence type="ECO:0000313" key="8">
    <source>
        <dbReference type="Proteomes" id="UP000548476"/>
    </source>
</evidence>
<gene>
    <name evidence="7" type="ORF">HNR73_002701</name>
</gene>
<dbReference type="PROSITE" id="PS50977">
    <property type="entry name" value="HTH_TETR_2"/>
    <property type="match status" value="1"/>
</dbReference>
<organism evidence="7 8">
    <name type="scientific">Phytomonospora endophytica</name>
    <dbReference type="NCBI Taxonomy" id="714109"/>
    <lineage>
        <taxon>Bacteria</taxon>
        <taxon>Bacillati</taxon>
        <taxon>Actinomycetota</taxon>
        <taxon>Actinomycetes</taxon>
        <taxon>Micromonosporales</taxon>
        <taxon>Micromonosporaceae</taxon>
        <taxon>Phytomonospora</taxon>
    </lineage>
</organism>
<accession>A0A841FNP8</accession>
<dbReference type="GO" id="GO:0000976">
    <property type="term" value="F:transcription cis-regulatory region binding"/>
    <property type="evidence" value="ECO:0007669"/>
    <property type="project" value="TreeGrafter"/>
</dbReference>
<proteinExistence type="predicted"/>
<evidence type="ECO:0000256" key="2">
    <source>
        <dbReference type="ARBA" id="ARBA00023015"/>
    </source>
</evidence>
<dbReference type="Gene3D" id="1.10.357.10">
    <property type="entry name" value="Tetracycline Repressor, domain 2"/>
    <property type="match status" value="1"/>
</dbReference>
<sequence length="198" mass="21245">MPRVVDHESRRRRIAAAVFGLIAEGGLEAATLREAADRAGVSMGAVQRCFATKEQLMLFVHDYLNAQVTARVQTRIDAAPDPGDTVTMLAETLAGILPLDEDSRAESRVWLAFAAQAAVDPALGELQRRSYRELAALFALLVRAAAESGRFRAGLDPDVVAADLVTMTDGLSVQLLVGLHTPDSARVVLDARLDALRA</sequence>
<dbReference type="PANTHER" id="PTHR30055">
    <property type="entry name" value="HTH-TYPE TRANSCRIPTIONAL REGULATOR RUTR"/>
    <property type="match status" value="1"/>
</dbReference>
<evidence type="ECO:0000256" key="1">
    <source>
        <dbReference type="ARBA" id="ARBA00022491"/>
    </source>
</evidence>
<evidence type="ECO:0000256" key="3">
    <source>
        <dbReference type="ARBA" id="ARBA00023125"/>
    </source>
</evidence>
<dbReference type="EMBL" id="JACHGT010000005">
    <property type="protein sequence ID" value="MBB6034847.1"/>
    <property type="molecule type" value="Genomic_DNA"/>
</dbReference>
<dbReference type="Pfam" id="PF00440">
    <property type="entry name" value="TetR_N"/>
    <property type="match status" value="1"/>
</dbReference>
<evidence type="ECO:0000259" key="6">
    <source>
        <dbReference type="PROSITE" id="PS50977"/>
    </source>
</evidence>
<reference evidence="7 8" key="1">
    <citation type="submission" date="2020-08" db="EMBL/GenBank/DDBJ databases">
        <title>Genomic Encyclopedia of Type Strains, Phase IV (KMG-IV): sequencing the most valuable type-strain genomes for metagenomic binning, comparative biology and taxonomic classification.</title>
        <authorList>
            <person name="Goeker M."/>
        </authorList>
    </citation>
    <scope>NUCLEOTIDE SEQUENCE [LARGE SCALE GENOMIC DNA]</scope>
    <source>
        <strain evidence="7 8">YIM 65646</strain>
    </source>
</reference>
<keyword evidence="2" id="KW-0805">Transcription regulation</keyword>
<dbReference type="InterPro" id="IPR009057">
    <property type="entry name" value="Homeodomain-like_sf"/>
</dbReference>
<protein>
    <submittedName>
        <fullName evidence="7">AcrR family transcriptional regulator</fullName>
    </submittedName>
</protein>
<name>A0A841FNP8_9ACTN</name>